<organism evidence="3 4">
    <name type="scientific">Limnohabitans planktonicus II-D5</name>
    <dbReference type="NCBI Taxonomy" id="1293045"/>
    <lineage>
        <taxon>Bacteria</taxon>
        <taxon>Pseudomonadati</taxon>
        <taxon>Pseudomonadota</taxon>
        <taxon>Betaproteobacteria</taxon>
        <taxon>Burkholderiales</taxon>
        <taxon>Comamonadaceae</taxon>
        <taxon>Limnohabitans</taxon>
    </lineage>
</organism>
<dbReference type="PANTHER" id="PTHR42928:SF5">
    <property type="entry name" value="BLR1237 PROTEIN"/>
    <property type="match status" value="1"/>
</dbReference>
<proteinExistence type="inferred from homology"/>
<evidence type="ECO:0000313" key="3">
    <source>
        <dbReference type="EMBL" id="PVE41783.1"/>
    </source>
</evidence>
<dbReference type="Proteomes" id="UP000037507">
    <property type="component" value="Unassembled WGS sequence"/>
</dbReference>
<sequence length="329" mass="34760">MSPLKHLLARRSLVSALCAAMTGLGGSAWAQSQSTGPTVKLIVGYAAGGPVDSSARVFAPVLSRELGQPVIVENRPGAGGAVAGNTVVKSAPNSLEIFYAASPTMTISPHVLKAMAFDPLKDMTPLATILSYANVLVINQNQAFKTLPELVAFGKANPGKLAYGSAGMGASNHLSGELFARRAGITMTHVPYKGNAPAMTDVMGGQIQMMFDIVGGAKAHIDGGKVKPLAVTSKERNPALPQLPSMSELGIRDYDVGGWYGLYGPLGMSAELSQKITAATARALQDPELNKRWVDQGYVIWNAKPADLADRMRREHALWAEVTKGMTFE</sequence>
<dbReference type="RefSeq" id="WP_053173243.1">
    <property type="nucleotide sequence ID" value="NZ_LFYT02000024.1"/>
</dbReference>
<dbReference type="Pfam" id="PF03401">
    <property type="entry name" value="TctC"/>
    <property type="match status" value="1"/>
</dbReference>
<dbReference type="Gene3D" id="3.40.190.150">
    <property type="entry name" value="Bordetella uptake gene, domain 1"/>
    <property type="match status" value="1"/>
</dbReference>
<dbReference type="EMBL" id="LFYT02000024">
    <property type="protein sequence ID" value="PVE41783.1"/>
    <property type="molecule type" value="Genomic_DNA"/>
</dbReference>
<evidence type="ECO:0000313" key="4">
    <source>
        <dbReference type="Proteomes" id="UP000037507"/>
    </source>
</evidence>
<evidence type="ECO:0000256" key="1">
    <source>
        <dbReference type="ARBA" id="ARBA00006987"/>
    </source>
</evidence>
<dbReference type="PIRSF" id="PIRSF017082">
    <property type="entry name" value="YflP"/>
    <property type="match status" value="1"/>
</dbReference>
<dbReference type="InterPro" id="IPR005064">
    <property type="entry name" value="BUG"/>
</dbReference>
<reference evidence="3" key="1">
    <citation type="submission" date="2017-04" db="EMBL/GenBank/DDBJ databases">
        <title>Unexpected and diverse lifestyles within the genus Limnohabitans.</title>
        <authorList>
            <person name="Kasalicky V."/>
            <person name="Mehrshad M."/>
            <person name="Andrei S.-A."/>
            <person name="Salcher M."/>
            <person name="Kratochvilova H."/>
            <person name="Simek K."/>
            <person name="Ghai R."/>
        </authorList>
    </citation>
    <scope>NUCLEOTIDE SEQUENCE [LARGE SCALE GENOMIC DNA]</scope>
    <source>
        <strain evidence="3">II-D5</strain>
    </source>
</reference>
<dbReference type="Gene3D" id="3.40.190.10">
    <property type="entry name" value="Periplasmic binding protein-like II"/>
    <property type="match status" value="1"/>
</dbReference>
<keyword evidence="2" id="KW-0732">Signal</keyword>
<protein>
    <submittedName>
        <fullName evidence="3">ABC transporter substrate-binding protein</fullName>
    </submittedName>
</protein>
<comment type="similarity">
    <text evidence="1">Belongs to the UPF0065 (bug) family.</text>
</comment>
<dbReference type="CDD" id="cd07012">
    <property type="entry name" value="PBP2_Bug_TTT"/>
    <property type="match status" value="1"/>
</dbReference>
<dbReference type="SUPFAM" id="SSF53850">
    <property type="entry name" value="Periplasmic binding protein-like II"/>
    <property type="match status" value="1"/>
</dbReference>
<dbReference type="InterPro" id="IPR042100">
    <property type="entry name" value="Bug_dom1"/>
</dbReference>
<name>A0A2T7UAQ7_9BURK</name>
<dbReference type="PANTHER" id="PTHR42928">
    <property type="entry name" value="TRICARBOXYLATE-BINDING PROTEIN"/>
    <property type="match status" value="1"/>
</dbReference>
<keyword evidence="4" id="KW-1185">Reference proteome</keyword>
<gene>
    <name evidence="3" type="ORF">H663_015745</name>
</gene>
<dbReference type="AlphaFoldDB" id="A0A2T7UAQ7"/>
<comment type="caution">
    <text evidence="3">The sequence shown here is derived from an EMBL/GenBank/DDBJ whole genome shotgun (WGS) entry which is preliminary data.</text>
</comment>
<feature type="chain" id="PRO_5015631462" evidence="2">
    <location>
        <begin position="31"/>
        <end position="329"/>
    </location>
</feature>
<dbReference type="STRING" id="1293045.H663_11840"/>
<accession>A0A2T7UAQ7</accession>
<dbReference type="OrthoDB" id="8678477at2"/>
<feature type="signal peptide" evidence="2">
    <location>
        <begin position="1"/>
        <end position="30"/>
    </location>
</feature>
<evidence type="ECO:0000256" key="2">
    <source>
        <dbReference type="SAM" id="SignalP"/>
    </source>
</evidence>